<evidence type="ECO:0000313" key="1">
    <source>
        <dbReference type="EMBL" id="OAT56532.1"/>
    </source>
</evidence>
<protein>
    <submittedName>
        <fullName evidence="1">Uncharacterized protein</fullName>
    </submittedName>
</protein>
<dbReference type="AlphaFoldDB" id="A0AA91EE31"/>
<accession>A0AA91EE31</accession>
<evidence type="ECO:0000313" key="2">
    <source>
        <dbReference type="Proteomes" id="UP000078431"/>
    </source>
</evidence>
<name>A0AA91EE31_9GAMM</name>
<organism evidence="1 2">
    <name type="scientific">Obesumbacterium proteus ATCC 12841</name>
    <dbReference type="NCBI Taxonomy" id="1354268"/>
    <lineage>
        <taxon>Bacteria</taxon>
        <taxon>Pseudomonadati</taxon>
        <taxon>Pseudomonadota</taxon>
        <taxon>Gammaproteobacteria</taxon>
        <taxon>Enterobacterales</taxon>
        <taxon>Hafniaceae</taxon>
        <taxon>Obesumbacterium</taxon>
    </lineage>
</organism>
<sequence>MNGVSGLDYNCLPWLMKVKGVEDEASAFSDLRVMEAAALRLLHKNT</sequence>
<gene>
    <name evidence="1" type="ORF">M993_04758</name>
</gene>
<dbReference type="EMBL" id="LXEX01000077">
    <property type="protein sequence ID" value="OAT56532.1"/>
    <property type="molecule type" value="Genomic_DNA"/>
</dbReference>
<dbReference type="InterPro" id="IPR014915">
    <property type="entry name" value="Phage_TLS_TfmB"/>
</dbReference>
<dbReference type="Proteomes" id="UP000078431">
    <property type="component" value="Unassembled WGS sequence"/>
</dbReference>
<keyword evidence="2" id="KW-1185">Reference proteome</keyword>
<dbReference type="Pfam" id="PF08809">
    <property type="entry name" value="DUF1799"/>
    <property type="match status" value="1"/>
</dbReference>
<proteinExistence type="predicted"/>
<comment type="caution">
    <text evidence="1">The sequence shown here is derived from an EMBL/GenBank/DDBJ whole genome shotgun (WGS) entry which is preliminary data.</text>
</comment>
<reference evidence="1 2" key="1">
    <citation type="submission" date="2016-04" db="EMBL/GenBank/DDBJ databases">
        <title>ATOL: Assembling a taxonomically balanced genome-scale reconstruction of the evolutionary history of the Enterobacteriaceae.</title>
        <authorList>
            <person name="Plunkett G.III."/>
            <person name="Neeno-Eckwall E.C."/>
            <person name="Glasner J.D."/>
            <person name="Perna N.T."/>
        </authorList>
    </citation>
    <scope>NUCLEOTIDE SEQUENCE [LARGE SCALE GENOMIC DNA]</scope>
    <source>
        <strain evidence="1 2">ATCC 12841</strain>
    </source>
</reference>